<keyword evidence="2" id="KW-1185">Reference proteome</keyword>
<protein>
    <submittedName>
        <fullName evidence="1">Uncharacterized protein</fullName>
    </submittedName>
</protein>
<evidence type="ECO:0000313" key="1">
    <source>
        <dbReference type="EMBL" id="KAJ0091420.1"/>
    </source>
</evidence>
<dbReference type="Proteomes" id="UP001164250">
    <property type="component" value="Chromosome 8"/>
</dbReference>
<dbReference type="EMBL" id="CM047904">
    <property type="protein sequence ID" value="KAJ0091420.1"/>
    <property type="molecule type" value="Genomic_DNA"/>
</dbReference>
<comment type="caution">
    <text evidence="1">The sequence shown here is derived from an EMBL/GenBank/DDBJ whole genome shotgun (WGS) entry which is preliminary data.</text>
</comment>
<accession>A0ACC1AXP6</accession>
<gene>
    <name evidence="1" type="ORF">Patl1_14777</name>
</gene>
<organism evidence="1 2">
    <name type="scientific">Pistacia atlantica</name>
    <dbReference type="NCBI Taxonomy" id="434234"/>
    <lineage>
        <taxon>Eukaryota</taxon>
        <taxon>Viridiplantae</taxon>
        <taxon>Streptophyta</taxon>
        <taxon>Embryophyta</taxon>
        <taxon>Tracheophyta</taxon>
        <taxon>Spermatophyta</taxon>
        <taxon>Magnoliopsida</taxon>
        <taxon>eudicotyledons</taxon>
        <taxon>Gunneridae</taxon>
        <taxon>Pentapetalae</taxon>
        <taxon>rosids</taxon>
        <taxon>malvids</taxon>
        <taxon>Sapindales</taxon>
        <taxon>Anacardiaceae</taxon>
        <taxon>Pistacia</taxon>
    </lineage>
</organism>
<proteinExistence type="predicted"/>
<name>A0ACC1AXP6_9ROSI</name>
<sequence length="67" mass="7740">MATMMKEDQENDPDYDLKHDNEDNEDEDKDDNALTTNQMPRMLRDMSIAVLPKLRGFSPDNDNIKPG</sequence>
<evidence type="ECO:0000313" key="2">
    <source>
        <dbReference type="Proteomes" id="UP001164250"/>
    </source>
</evidence>
<reference evidence="2" key="1">
    <citation type="journal article" date="2023" name="G3 (Bethesda)">
        <title>Genome assembly and association tests identify interacting loci associated with vigor, precocity, and sex in interspecific pistachio rootstocks.</title>
        <authorList>
            <person name="Palmer W."/>
            <person name="Jacygrad E."/>
            <person name="Sagayaradj S."/>
            <person name="Cavanaugh K."/>
            <person name="Han R."/>
            <person name="Bertier L."/>
            <person name="Beede B."/>
            <person name="Kafkas S."/>
            <person name="Golino D."/>
            <person name="Preece J."/>
            <person name="Michelmore R."/>
        </authorList>
    </citation>
    <scope>NUCLEOTIDE SEQUENCE [LARGE SCALE GENOMIC DNA]</scope>
</reference>